<protein>
    <recommendedName>
        <fullName evidence="1">BRCT domain-containing protein</fullName>
    </recommendedName>
</protein>
<dbReference type="AlphaFoldDB" id="A0AAD7BWV8"/>
<dbReference type="InterPro" id="IPR001357">
    <property type="entry name" value="BRCT_dom"/>
</dbReference>
<evidence type="ECO:0000313" key="3">
    <source>
        <dbReference type="Proteomes" id="UP001221142"/>
    </source>
</evidence>
<dbReference type="EMBL" id="JARKIF010000008">
    <property type="protein sequence ID" value="KAJ7632778.1"/>
    <property type="molecule type" value="Genomic_DNA"/>
</dbReference>
<dbReference type="Proteomes" id="UP001221142">
    <property type="component" value="Unassembled WGS sequence"/>
</dbReference>
<evidence type="ECO:0000259" key="1">
    <source>
        <dbReference type="PROSITE" id="PS50172"/>
    </source>
</evidence>
<name>A0AAD7BWV8_9AGAR</name>
<keyword evidence="3" id="KW-1185">Reference proteome</keyword>
<proteinExistence type="predicted"/>
<evidence type="ECO:0000313" key="2">
    <source>
        <dbReference type="EMBL" id="KAJ7632778.1"/>
    </source>
</evidence>
<organism evidence="2 3">
    <name type="scientific">Roridomyces roridus</name>
    <dbReference type="NCBI Taxonomy" id="1738132"/>
    <lineage>
        <taxon>Eukaryota</taxon>
        <taxon>Fungi</taxon>
        <taxon>Dikarya</taxon>
        <taxon>Basidiomycota</taxon>
        <taxon>Agaricomycotina</taxon>
        <taxon>Agaricomycetes</taxon>
        <taxon>Agaricomycetidae</taxon>
        <taxon>Agaricales</taxon>
        <taxon>Marasmiineae</taxon>
        <taxon>Mycenaceae</taxon>
        <taxon>Roridomyces</taxon>
    </lineage>
</organism>
<comment type="caution">
    <text evidence="2">The sequence shown here is derived from an EMBL/GenBank/DDBJ whole genome shotgun (WGS) entry which is preliminary data.</text>
</comment>
<gene>
    <name evidence="2" type="ORF">FB45DRAFT_1026909</name>
</gene>
<dbReference type="SUPFAM" id="SSF52113">
    <property type="entry name" value="BRCT domain"/>
    <property type="match status" value="1"/>
</dbReference>
<dbReference type="Gene3D" id="3.40.50.10190">
    <property type="entry name" value="BRCT domain"/>
    <property type="match status" value="1"/>
</dbReference>
<accession>A0AAD7BWV8</accession>
<reference evidence="2" key="1">
    <citation type="submission" date="2023-03" db="EMBL/GenBank/DDBJ databases">
        <title>Massive genome expansion in bonnet fungi (Mycena s.s.) driven by repeated elements and novel gene families across ecological guilds.</title>
        <authorList>
            <consortium name="Lawrence Berkeley National Laboratory"/>
            <person name="Harder C.B."/>
            <person name="Miyauchi S."/>
            <person name="Viragh M."/>
            <person name="Kuo A."/>
            <person name="Thoen E."/>
            <person name="Andreopoulos B."/>
            <person name="Lu D."/>
            <person name="Skrede I."/>
            <person name="Drula E."/>
            <person name="Henrissat B."/>
            <person name="Morin E."/>
            <person name="Kohler A."/>
            <person name="Barry K."/>
            <person name="LaButti K."/>
            <person name="Morin E."/>
            <person name="Salamov A."/>
            <person name="Lipzen A."/>
            <person name="Mereny Z."/>
            <person name="Hegedus B."/>
            <person name="Baldrian P."/>
            <person name="Stursova M."/>
            <person name="Weitz H."/>
            <person name="Taylor A."/>
            <person name="Grigoriev I.V."/>
            <person name="Nagy L.G."/>
            <person name="Martin F."/>
            <person name="Kauserud H."/>
        </authorList>
    </citation>
    <scope>NUCLEOTIDE SEQUENCE</scope>
    <source>
        <strain evidence="2">9284</strain>
    </source>
</reference>
<dbReference type="InterPro" id="IPR036420">
    <property type="entry name" value="BRCT_dom_sf"/>
</dbReference>
<feature type="domain" description="BRCT" evidence="1">
    <location>
        <begin position="1"/>
        <end position="95"/>
    </location>
</feature>
<dbReference type="PROSITE" id="PS50172">
    <property type="entry name" value="BRCT"/>
    <property type="match status" value="1"/>
</dbReference>
<sequence length="123" mass="13503">MPPVFNGVQYHLTSTLPHERREELARTLTTHGAVPASSIATATHIIADSDTGFDGWQEVKQGKIVTASGLFYPSELWVVRSMELEKLQEPEFYSACPRKIFSGVVACAADVSRKSIPLTSPQD</sequence>